<keyword evidence="3" id="KW-0804">Transcription</keyword>
<sequence>MTNATTDRIRRADAQRNRAAIIEAALVCLAANPRVSMTEIAHAAGVGRVTLYGHFSSRRELLDAAAAQTISRADAQLAPLDLDGDAREALELLVTSSWRIIDNFHGLLGAAEQELGADRIREHHDQTMLRVRRLIERGQAEARFRSDQPAEWLTACFFAILHGAATEIREGRLSEDAAAKVIPATVQALVSVPAAPGSRHP</sequence>
<feature type="DNA-binding region" description="H-T-H motif" evidence="4">
    <location>
        <begin position="36"/>
        <end position="55"/>
    </location>
</feature>
<keyword evidence="1" id="KW-0805">Transcription regulation</keyword>
<evidence type="ECO:0000313" key="6">
    <source>
        <dbReference type="EMBL" id="RNL57350.1"/>
    </source>
</evidence>
<proteinExistence type="predicted"/>
<keyword evidence="7" id="KW-1185">Reference proteome</keyword>
<dbReference type="Pfam" id="PF00440">
    <property type="entry name" value="TetR_N"/>
    <property type="match status" value="1"/>
</dbReference>
<dbReference type="RefSeq" id="WP_028278368.1">
    <property type="nucleotide sequence ID" value="NZ_RBED01000075.1"/>
</dbReference>
<comment type="caution">
    <text evidence="6">The sequence shown here is derived from an EMBL/GenBank/DDBJ whole genome shotgun (WGS) entry which is preliminary data.</text>
</comment>
<dbReference type="InterPro" id="IPR009057">
    <property type="entry name" value="Homeodomain-like_sf"/>
</dbReference>
<protein>
    <submittedName>
        <fullName evidence="6">TetR/AcrR family transcriptional regulator</fullName>
    </submittedName>
</protein>
<dbReference type="SUPFAM" id="SSF46689">
    <property type="entry name" value="Homeodomain-like"/>
    <property type="match status" value="1"/>
</dbReference>
<name>A0A3N0C3Y2_9MICC</name>
<dbReference type="InterPro" id="IPR050109">
    <property type="entry name" value="HTH-type_TetR-like_transc_reg"/>
</dbReference>
<gene>
    <name evidence="6" type="ORF">D7003_06940</name>
</gene>
<evidence type="ECO:0000259" key="5">
    <source>
        <dbReference type="PROSITE" id="PS50977"/>
    </source>
</evidence>
<evidence type="ECO:0000313" key="7">
    <source>
        <dbReference type="Proteomes" id="UP000273807"/>
    </source>
</evidence>
<dbReference type="PANTHER" id="PTHR30055">
    <property type="entry name" value="HTH-TYPE TRANSCRIPTIONAL REGULATOR RUTR"/>
    <property type="match status" value="1"/>
</dbReference>
<dbReference type="SUPFAM" id="SSF48498">
    <property type="entry name" value="Tetracyclin repressor-like, C-terminal domain"/>
    <property type="match status" value="1"/>
</dbReference>
<evidence type="ECO:0000256" key="1">
    <source>
        <dbReference type="ARBA" id="ARBA00023015"/>
    </source>
</evidence>
<keyword evidence="2 4" id="KW-0238">DNA-binding</keyword>
<dbReference type="GO" id="GO:0000976">
    <property type="term" value="F:transcription cis-regulatory region binding"/>
    <property type="evidence" value="ECO:0007669"/>
    <property type="project" value="TreeGrafter"/>
</dbReference>
<evidence type="ECO:0000256" key="3">
    <source>
        <dbReference type="ARBA" id="ARBA00023163"/>
    </source>
</evidence>
<dbReference type="EMBL" id="RBED01000075">
    <property type="protein sequence ID" value="RNL57350.1"/>
    <property type="molecule type" value="Genomic_DNA"/>
</dbReference>
<dbReference type="Gene3D" id="1.10.357.10">
    <property type="entry name" value="Tetracycline Repressor, domain 2"/>
    <property type="match status" value="1"/>
</dbReference>
<dbReference type="PROSITE" id="PS50977">
    <property type="entry name" value="HTH_TETR_2"/>
    <property type="match status" value="1"/>
</dbReference>
<organism evidence="6 7">
    <name type="scientific">Arthrobacter oryzae</name>
    <dbReference type="NCBI Taxonomy" id="409290"/>
    <lineage>
        <taxon>Bacteria</taxon>
        <taxon>Bacillati</taxon>
        <taxon>Actinomycetota</taxon>
        <taxon>Actinomycetes</taxon>
        <taxon>Micrococcales</taxon>
        <taxon>Micrococcaceae</taxon>
        <taxon>Arthrobacter</taxon>
    </lineage>
</organism>
<dbReference type="OrthoDB" id="116659at2"/>
<feature type="domain" description="HTH tetR-type" evidence="5">
    <location>
        <begin position="15"/>
        <end position="73"/>
    </location>
</feature>
<dbReference type="InterPro" id="IPR036271">
    <property type="entry name" value="Tet_transcr_reg_TetR-rel_C_sf"/>
</dbReference>
<dbReference type="PANTHER" id="PTHR30055:SF234">
    <property type="entry name" value="HTH-TYPE TRANSCRIPTIONAL REGULATOR BETI"/>
    <property type="match status" value="1"/>
</dbReference>
<dbReference type="GO" id="GO:0003700">
    <property type="term" value="F:DNA-binding transcription factor activity"/>
    <property type="evidence" value="ECO:0007669"/>
    <property type="project" value="TreeGrafter"/>
</dbReference>
<dbReference type="AlphaFoldDB" id="A0A3N0C3Y2"/>
<evidence type="ECO:0000256" key="4">
    <source>
        <dbReference type="PROSITE-ProRule" id="PRU00335"/>
    </source>
</evidence>
<dbReference type="Proteomes" id="UP000273807">
    <property type="component" value="Unassembled WGS sequence"/>
</dbReference>
<reference evidence="6 7" key="1">
    <citation type="submission" date="2018-10" db="EMBL/GenBank/DDBJ databases">
        <title>Genome sequencing of Arthrobacter oryzae TNB02.</title>
        <authorList>
            <person name="Cho Y.-J."/>
            <person name="Cho A."/>
            <person name="Kim O.-S."/>
        </authorList>
    </citation>
    <scope>NUCLEOTIDE SEQUENCE [LARGE SCALE GENOMIC DNA]</scope>
    <source>
        <strain evidence="6 7">TNB02</strain>
    </source>
</reference>
<dbReference type="InterPro" id="IPR001647">
    <property type="entry name" value="HTH_TetR"/>
</dbReference>
<accession>A0A3N0C3Y2</accession>
<evidence type="ECO:0000256" key="2">
    <source>
        <dbReference type="ARBA" id="ARBA00023125"/>
    </source>
</evidence>